<accession>E3RZQ9</accession>
<dbReference type="HOGENOM" id="CLU_2005069_0_0_1"/>
<proteinExistence type="predicted"/>
<protein>
    <submittedName>
        <fullName evidence="1">Uncharacterized protein</fullName>
    </submittedName>
</protein>
<dbReference type="AlphaFoldDB" id="E3RZQ9"/>
<organism evidence="2">
    <name type="scientific">Pyrenophora teres f. teres (strain 0-1)</name>
    <name type="common">Barley net blotch fungus</name>
    <name type="synonym">Drechslera teres f. teres</name>
    <dbReference type="NCBI Taxonomy" id="861557"/>
    <lineage>
        <taxon>Eukaryota</taxon>
        <taxon>Fungi</taxon>
        <taxon>Dikarya</taxon>
        <taxon>Ascomycota</taxon>
        <taxon>Pezizomycotina</taxon>
        <taxon>Dothideomycetes</taxon>
        <taxon>Pleosporomycetidae</taxon>
        <taxon>Pleosporales</taxon>
        <taxon>Pleosporineae</taxon>
        <taxon>Pleosporaceae</taxon>
        <taxon>Pyrenophora</taxon>
    </lineage>
</organism>
<name>E3RZQ9_PYRTT</name>
<dbReference type="KEGG" id="pte:PTT_15205"/>
<dbReference type="Proteomes" id="UP000001067">
    <property type="component" value="Unassembled WGS sequence"/>
</dbReference>
<evidence type="ECO:0000313" key="2">
    <source>
        <dbReference type="Proteomes" id="UP000001067"/>
    </source>
</evidence>
<dbReference type="EMBL" id="GL536178">
    <property type="protein sequence ID" value="EFQ88790.1"/>
    <property type="molecule type" value="Genomic_DNA"/>
</dbReference>
<keyword evidence="2" id="KW-1185">Reference proteome</keyword>
<reference evidence="1 2" key="1">
    <citation type="journal article" date="2010" name="Genome Biol.">
        <title>A first genome assembly of the barley fungal pathogen Pyrenophora teres f. teres.</title>
        <authorList>
            <person name="Ellwood S.R."/>
            <person name="Liu Z."/>
            <person name="Syme R.A."/>
            <person name="Lai Z."/>
            <person name="Hane J.K."/>
            <person name="Keiper F."/>
            <person name="Moffat C.S."/>
            <person name="Oliver R.P."/>
            <person name="Friesen T.L."/>
        </authorList>
    </citation>
    <scope>NUCLEOTIDE SEQUENCE [LARGE SCALE GENOMIC DNA]</scope>
    <source>
        <strain evidence="1 2">0-1</strain>
    </source>
</reference>
<sequence length="124" mass="14259">MVHQYMLTGLKLLPSDKQYKLPFSAVILQHERVLTNVPGRYLTQQVTLPTERANLIILAYEISESQDAATAETRRIGLYHLHAKLLEQGYKKAQDTIASKAMLEEQRALSDLYLFDAHTWANRF</sequence>
<gene>
    <name evidence="1" type="ORF">PTT_15205</name>
</gene>
<evidence type="ECO:0000313" key="1">
    <source>
        <dbReference type="EMBL" id="EFQ88790.1"/>
    </source>
</evidence>